<proteinExistence type="predicted"/>
<evidence type="ECO:0000313" key="2">
    <source>
        <dbReference type="EMBL" id="SEE62445.1"/>
    </source>
</evidence>
<dbReference type="EMBL" id="FNTX01000002">
    <property type="protein sequence ID" value="SEE62445.1"/>
    <property type="molecule type" value="Genomic_DNA"/>
</dbReference>
<feature type="chain" id="PRO_5011587514" evidence="1">
    <location>
        <begin position="34"/>
        <end position="154"/>
    </location>
</feature>
<sequence>MSHPRARRGRIVRPLAALTATAFLSLGVTPAFADATPATAGLGPRLISDGDTFISELHYDNDGSDTGEAVEVQAPVGTDLTGWSLVFYNGNGGSPYATADLAGVVGDSGVVVVEQAGIQNGSPDGLALVDDAGTVVELLSYEGELTAVGVPPTG</sequence>
<evidence type="ECO:0000313" key="3">
    <source>
        <dbReference type="Proteomes" id="UP000199220"/>
    </source>
</evidence>
<dbReference type="OrthoDB" id="1016457at2"/>
<dbReference type="PANTHER" id="PTHR42834">
    <property type="entry name" value="ENDONUCLEASE/EXONUCLEASE/PHOSPHATASE FAMILY PROTEIN (AFU_ORTHOLOGUE AFUA_3G09210)"/>
    <property type="match status" value="1"/>
</dbReference>
<name>A0A1H5KCB4_9MICO</name>
<accession>A0A1H5KCB4</accession>
<keyword evidence="1" id="KW-0732">Signal</keyword>
<reference evidence="3" key="1">
    <citation type="submission" date="2016-10" db="EMBL/GenBank/DDBJ databases">
        <authorList>
            <person name="Varghese N."/>
            <person name="Submissions S."/>
        </authorList>
    </citation>
    <scope>NUCLEOTIDE SEQUENCE [LARGE SCALE GENOMIC DNA]</scope>
    <source>
        <strain evidence="3">DSM 21368</strain>
    </source>
</reference>
<protein>
    <submittedName>
        <fullName evidence="2">Lamin Tail Domain</fullName>
    </submittedName>
</protein>
<dbReference type="RefSeq" id="WP_089773189.1">
    <property type="nucleotide sequence ID" value="NZ_FNTX01000002.1"/>
</dbReference>
<dbReference type="STRING" id="648782.SAMN04488554_2192"/>
<feature type="signal peptide" evidence="1">
    <location>
        <begin position="1"/>
        <end position="33"/>
    </location>
</feature>
<gene>
    <name evidence="2" type="ORF">SAMN04488554_2192</name>
</gene>
<dbReference type="PANTHER" id="PTHR42834:SF1">
    <property type="entry name" value="ENDONUCLEASE_EXONUCLEASE_PHOSPHATASE FAMILY PROTEIN (AFU_ORTHOLOGUE AFUA_3G09210)"/>
    <property type="match status" value="1"/>
</dbReference>
<keyword evidence="3" id="KW-1185">Reference proteome</keyword>
<dbReference type="AlphaFoldDB" id="A0A1H5KCB4"/>
<evidence type="ECO:0000256" key="1">
    <source>
        <dbReference type="SAM" id="SignalP"/>
    </source>
</evidence>
<organism evidence="2 3">
    <name type="scientific">Ruania alba</name>
    <dbReference type="NCBI Taxonomy" id="648782"/>
    <lineage>
        <taxon>Bacteria</taxon>
        <taxon>Bacillati</taxon>
        <taxon>Actinomycetota</taxon>
        <taxon>Actinomycetes</taxon>
        <taxon>Micrococcales</taxon>
        <taxon>Ruaniaceae</taxon>
        <taxon>Ruania</taxon>
    </lineage>
</organism>
<dbReference type="Proteomes" id="UP000199220">
    <property type="component" value="Unassembled WGS sequence"/>
</dbReference>